<organism evidence="3 4">
    <name type="scientific">Jaminaea rosea</name>
    <dbReference type="NCBI Taxonomy" id="1569628"/>
    <lineage>
        <taxon>Eukaryota</taxon>
        <taxon>Fungi</taxon>
        <taxon>Dikarya</taxon>
        <taxon>Basidiomycota</taxon>
        <taxon>Ustilaginomycotina</taxon>
        <taxon>Exobasidiomycetes</taxon>
        <taxon>Microstromatales</taxon>
        <taxon>Microstromatales incertae sedis</taxon>
        <taxon>Jaminaea</taxon>
    </lineage>
</organism>
<name>A0A316UKG8_9BASI</name>
<dbReference type="AlphaFoldDB" id="A0A316UKG8"/>
<evidence type="ECO:0000256" key="1">
    <source>
        <dbReference type="SAM" id="MobiDB-lite"/>
    </source>
</evidence>
<dbReference type="STRING" id="1569628.A0A316UKG8"/>
<evidence type="ECO:0000259" key="2">
    <source>
        <dbReference type="SMART" id="SM01155"/>
    </source>
</evidence>
<reference evidence="3 4" key="1">
    <citation type="journal article" date="2018" name="Mol. Biol. Evol.">
        <title>Broad Genomic Sampling Reveals a Smut Pathogenic Ancestry of the Fungal Clade Ustilaginomycotina.</title>
        <authorList>
            <person name="Kijpornyongpan T."/>
            <person name="Mondo S.J."/>
            <person name="Barry K."/>
            <person name="Sandor L."/>
            <person name="Lee J."/>
            <person name="Lipzen A."/>
            <person name="Pangilinan J."/>
            <person name="LaButti K."/>
            <person name="Hainaut M."/>
            <person name="Henrissat B."/>
            <person name="Grigoriev I.V."/>
            <person name="Spatafora J.W."/>
            <person name="Aime M.C."/>
        </authorList>
    </citation>
    <scope>NUCLEOTIDE SEQUENCE [LARGE SCALE GENOMIC DNA]</scope>
    <source>
        <strain evidence="3 4">MCA 5214</strain>
    </source>
</reference>
<feature type="region of interest" description="Disordered" evidence="1">
    <location>
        <begin position="559"/>
        <end position="580"/>
    </location>
</feature>
<dbReference type="SMART" id="SM01155">
    <property type="entry name" value="DUF1713"/>
    <property type="match status" value="1"/>
</dbReference>
<dbReference type="InterPro" id="IPR013177">
    <property type="entry name" value="Ribosomal_mS38_C"/>
</dbReference>
<dbReference type="RefSeq" id="XP_025360359.1">
    <property type="nucleotide sequence ID" value="XM_025508887.1"/>
</dbReference>
<dbReference type="OrthoDB" id="2554564at2759"/>
<accession>A0A316UKG8</accession>
<feature type="compositionally biased region" description="Basic residues" evidence="1">
    <location>
        <begin position="559"/>
        <end position="572"/>
    </location>
</feature>
<evidence type="ECO:0000313" key="4">
    <source>
        <dbReference type="Proteomes" id="UP000245884"/>
    </source>
</evidence>
<gene>
    <name evidence="3" type="ORF">BDZ90DRAFT_275646</name>
</gene>
<protein>
    <recommendedName>
        <fullName evidence="2">Ribosomal protein mS38 C-terminal domain-containing protein</fullName>
    </recommendedName>
</protein>
<evidence type="ECO:0000313" key="3">
    <source>
        <dbReference type="EMBL" id="PWN25747.1"/>
    </source>
</evidence>
<dbReference type="GeneID" id="37030710"/>
<feature type="domain" description="Ribosomal protein mS38 C-terminal" evidence="2">
    <location>
        <begin position="547"/>
        <end position="580"/>
    </location>
</feature>
<dbReference type="Pfam" id="PF08213">
    <property type="entry name" value="COX24_C"/>
    <property type="match status" value="1"/>
</dbReference>
<dbReference type="Proteomes" id="UP000245884">
    <property type="component" value="Unassembled WGS sequence"/>
</dbReference>
<proteinExistence type="predicted"/>
<keyword evidence="4" id="KW-1185">Reference proteome</keyword>
<dbReference type="EMBL" id="KZ819674">
    <property type="protein sequence ID" value="PWN25747.1"/>
    <property type="molecule type" value="Genomic_DNA"/>
</dbReference>
<sequence length="580" mass="63027">MTLVFPDCVTIDLFHSPLEELVEGRLDDGLQRQPSLLTRHSVFGHDEIEGATTTISVSHCGRSSSSSAGNRCRFLSIVVKGRPTADDSSSIEQHQRSIPFYRYSLTTSLPISNALKFSGLSLHDAVVPVRPPPHSQISVGLQAFFSQGRPLLEHNNIFDKSHAFGGSTDASHFDAASTMAANANAMVVVLPESPDNKMAAGRSIDAEIKRKATALVERMMEMREKLEAASPEARGAMFKDMTGGASLTPVDANADMTAEQKLLSSLLASPSKDDNSSSRVKFLSFSLHLPPLRSISSSSFDSILSPSAGKPKAKTPLSLHVSIAQEQAWQAEKARAVSSALERGEDTTVAESLGPEADLVVVGEPEGARAEWGRGVASYLARFGNAYQAPPAPVASEAAANVKGLDDVTSYQVRSDERSSLEEEEDLDVEALEASSPASSPVWPLSHGSLEDVNLWLGHALVQDQTRAALEWTRVLAQMDASVNGGRTARLPSMREGLMNLRSLRAFPAGSEVRSRGLETIAVRPTQNMTIEDTKTVGEQGEDVVVQMDSTRRKRLKKMNKMKYKKLRKRQRAERQRLKK</sequence>